<reference evidence="1 2" key="1">
    <citation type="submission" date="2016-01" db="EMBL/GenBank/DDBJ databases">
        <title>Amycolatopsis coloradensis genome sequencing and assembly.</title>
        <authorList>
            <person name="Mayilraj S."/>
        </authorList>
    </citation>
    <scope>NUCLEOTIDE SEQUENCE [LARGE SCALE GENOMIC DNA]</scope>
    <source>
        <strain evidence="1 2">DSM 44225</strain>
    </source>
</reference>
<dbReference type="InterPro" id="IPR045592">
    <property type="entry name" value="DUF6461"/>
</dbReference>
<dbReference type="RefSeq" id="WP_076160832.1">
    <property type="nucleotide sequence ID" value="NZ_JBEZVB010000021.1"/>
</dbReference>
<sequence>MEEHAEVPPGLADAVVPVVAELFPVLLGRIPRGPTAALGRLGAPETDRDVFALQTGPRTRGPGESAALSGLRSLGDPVSERLFGALELTLEGLPADVPAEVEAMVPGPDATPRSFGFGMMDGPNAATVTAVRLLDQLRPGVSGLIAALVAELAAHEAVVPLLTPGPEFDDEEELAAEHGAVHLALAVAVAVPILRRVDPPLLAGKPAGVVGVALGAVSALLSESPMPSAYAGVLLEKRRAEYVLPRSSSGSAEVRGHRFTLAERPVEGEADFGGNGLAVTVPGGVAVRTGLAEGQVNVSTLILEGPPDAVALDWWDEVVEVSWSAEKGDATLGGGGAQRSKTPPWPGDFRVRVHAIGRDGEERERYELMLWEAPPGPDVVHKHSDRLGHVVRGEPVPEIETPPEAVYRWVGESALSEAATVTVVTGASPAEVLRGFGADPAEPVSALELSQAFDLDPWVIVLRVDAGVLAVEFNGFQGSYGRVLESLSRAGRTASFFWNVNAVTRLSFAEKGIVRAGFELGYAEETEDPRVTEALAGLDFDTYRDRRARAFVAVERYTGHRLVAEDIERMMAADVAYRIVPHLPELYPEPRDADGSRRFPGGGPLGADTDKLAFLPEETLRNLAWHAAEAAAEAAGVAEDLVVADTLAHRRLSPEAELLARRSQLHAYREHAWLWQAIHQATNPDPLSAAIRALDASRYAAGASAADLLDQARRLLG</sequence>
<gene>
    <name evidence="1" type="ORF">BS329_14740</name>
</gene>
<dbReference type="Proteomes" id="UP000187486">
    <property type="component" value="Unassembled WGS sequence"/>
</dbReference>
<dbReference type="EMBL" id="MQUQ01000006">
    <property type="protein sequence ID" value="OLZ52556.1"/>
    <property type="molecule type" value="Genomic_DNA"/>
</dbReference>
<dbReference type="STRING" id="76021.BS329_14740"/>
<keyword evidence="2" id="KW-1185">Reference proteome</keyword>
<evidence type="ECO:0000313" key="1">
    <source>
        <dbReference type="EMBL" id="OLZ52556.1"/>
    </source>
</evidence>
<dbReference type="AlphaFoldDB" id="A0A1R0KVF0"/>
<dbReference type="Pfam" id="PF20062">
    <property type="entry name" value="DUF6461"/>
    <property type="match status" value="1"/>
</dbReference>
<name>A0A1R0KVF0_9PSEU</name>
<accession>A0A1R0KVF0</accession>
<comment type="caution">
    <text evidence="1">The sequence shown here is derived from an EMBL/GenBank/DDBJ whole genome shotgun (WGS) entry which is preliminary data.</text>
</comment>
<protein>
    <submittedName>
        <fullName evidence="1">Uncharacterized protein</fullName>
    </submittedName>
</protein>
<proteinExistence type="predicted"/>
<organism evidence="1 2">
    <name type="scientific">Amycolatopsis coloradensis</name>
    <dbReference type="NCBI Taxonomy" id="76021"/>
    <lineage>
        <taxon>Bacteria</taxon>
        <taxon>Bacillati</taxon>
        <taxon>Actinomycetota</taxon>
        <taxon>Actinomycetes</taxon>
        <taxon>Pseudonocardiales</taxon>
        <taxon>Pseudonocardiaceae</taxon>
        <taxon>Amycolatopsis</taxon>
    </lineage>
</organism>
<dbReference type="OrthoDB" id="4485313at2"/>
<evidence type="ECO:0000313" key="2">
    <source>
        <dbReference type="Proteomes" id="UP000187486"/>
    </source>
</evidence>